<evidence type="ECO:0000313" key="1">
    <source>
        <dbReference type="EMBL" id="GBM33591.1"/>
    </source>
</evidence>
<dbReference type="Proteomes" id="UP000499080">
    <property type="component" value="Unassembled WGS sequence"/>
</dbReference>
<dbReference type="AlphaFoldDB" id="A0A4Y2EXL2"/>
<keyword evidence="2" id="KW-1185">Reference proteome</keyword>
<proteinExistence type="predicted"/>
<evidence type="ECO:0000313" key="2">
    <source>
        <dbReference type="Proteomes" id="UP000499080"/>
    </source>
</evidence>
<accession>A0A4Y2EXL2</accession>
<dbReference type="EMBL" id="BGPR01000737">
    <property type="protein sequence ID" value="GBM33591.1"/>
    <property type="molecule type" value="Genomic_DNA"/>
</dbReference>
<reference evidence="1 2" key="1">
    <citation type="journal article" date="2019" name="Sci. Rep.">
        <title>Orb-weaving spider Araneus ventricosus genome elucidates the spidroin gene catalogue.</title>
        <authorList>
            <person name="Kono N."/>
            <person name="Nakamura H."/>
            <person name="Ohtoshi R."/>
            <person name="Moran D.A.P."/>
            <person name="Shinohara A."/>
            <person name="Yoshida Y."/>
            <person name="Fujiwara M."/>
            <person name="Mori M."/>
            <person name="Tomita M."/>
            <person name="Arakawa K."/>
        </authorList>
    </citation>
    <scope>NUCLEOTIDE SEQUENCE [LARGE SCALE GENOMIC DNA]</scope>
</reference>
<comment type="caution">
    <text evidence="1">The sequence shown here is derived from an EMBL/GenBank/DDBJ whole genome shotgun (WGS) entry which is preliminary data.</text>
</comment>
<name>A0A4Y2EXL2_ARAVE</name>
<sequence length="96" mass="11031">MESLAYTIRGTRGTERVKSEGYWKTVCESKINKNETRLQSWVAKLSIENNRGIPALEHSQGCALTTLAKLLKCDEERISTFFFLDPRSTVHRTIRI</sequence>
<gene>
    <name evidence="1" type="ORF">AVEN_181836_1</name>
</gene>
<protein>
    <submittedName>
        <fullName evidence="1">Uncharacterized protein</fullName>
    </submittedName>
</protein>
<organism evidence="1 2">
    <name type="scientific">Araneus ventricosus</name>
    <name type="common">Orbweaver spider</name>
    <name type="synonym">Epeira ventricosa</name>
    <dbReference type="NCBI Taxonomy" id="182803"/>
    <lineage>
        <taxon>Eukaryota</taxon>
        <taxon>Metazoa</taxon>
        <taxon>Ecdysozoa</taxon>
        <taxon>Arthropoda</taxon>
        <taxon>Chelicerata</taxon>
        <taxon>Arachnida</taxon>
        <taxon>Araneae</taxon>
        <taxon>Araneomorphae</taxon>
        <taxon>Entelegynae</taxon>
        <taxon>Araneoidea</taxon>
        <taxon>Araneidae</taxon>
        <taxon>Araneus</taxon>
    </lineage>
</organism>